<keyword evidence="2" id="KW-1185">Reference proteome</keyword>
<accession>A0ABD1X4V9</accession>
<evidence type="ECO:0000313" key="2">
    <source>
        <dbReference type="Proteomes" id="UP001604277"/>
    </source>
</evidence>
<organism evidence="1 2">
    <name type="scientific">Forsythia ovata</name>
    <dbReference type="NCBI Taxonomy" id="205694"/>
    <lineage>
        <taxon>Eukaryota</taxon>
        <taxon>Viridiplantae</taxon>
        <taxon>Streptophyta</taxon>
        <taxon>Embryophyta</taxon>
        <taxon>Tracheophyta</taxon>
        <taxon>Spermatophyta</taxon>
        <taxon>Magnoliopsida</taxon>
        <taxon>eudicotyledons</taxon>
        <taxon>Gunneridae</taxon>
        <taxon>Pentapetalae</taxon>
        <taxon>asterids</taxon>
        <taxon>lamiids</taxon>
        <taxon>Lamiales</taxon>
        <taxon>Oleaceae</taxon>
        <taxon>Forsythieae</taxon>
        <taxon>Forsythia</taxon>
    </lineage>
</organism>
<gene>
    <name evidence="1" type="ORF">Fot_01586</name>
</gene>
<reference evidence="2" key="1">
    <citation type="submission" date="2024-07" db="EMBL/GenBank/DDBJ databases">
        <title>Two chromosome-level genome assemblies of Korean endemic species Abeliophyllum distichum and Forsythia ovata (Oleaceae).</title>
        <authorList>
            <person name="Jang H."/>
        </authorList>
    </citation>
    <scope>NUCLEOTIDE SEQUENCE [LARGE SCALE GENOMIC DNA]</scope>
</reference>
<dbReference type="AlphaFoldDB" id="A0ABD1X4V9"/>
<evidence type="ECO:0000313" key="1">
    <source>
        <dbReference type="EMBL" id="KAL2556847.1"/>
    </source>
</evidence>
<proteinExistence type="predicted"/>
<name>A0ABD1X4V9_9LAMI</name>
<protein>
    <submittedName>
        <fullName evidence="1">Uncharacterized protein</fullName>
    </submittedName>
</protein>
<dbReference type="EMBL" id="JBFOLJ010000001">
    <property type="protein sequence ID" value="KAL2556847.1"/>
    <property type="molecule type" value="Genomic_DNA"/>
</dbReference>
<sequence>MNTLDQWCIREVGDNRNIPYTYGSTIVGSHVSSLDKQLIGLWAVKFSNQRPNKIELRVYYLGYAGDMAKYLQPNSHREFAAILGQIFPSSDGTEIPHSVSPQTYKMHTKAQNIDEGTGDTA</sequence>
<dbReference type="Proteomes" id="UP001604277">
    <property type="component" value="Unassembled WGS sequence"/>
</dbReference>
<comment type="caution">
    <text evidence="1">The sequence shown here is derived from an EMBL/GenBank/DDBJ whole genome shotgun (WGS) entry which is preliminary data.</text>
</comment>